<protein>
    <submittedName>
        <fullName evidence="1">Uncharacterized protein</fullName>
    </submittedName>
</protein>
<accession>A0A5B7ICG6</accession>
<sequence>MGMLQEPRGDWGRRKAPPYRASLFEWVVEVLRANPLPSAPFAPLPSAPFLPQLPSTLLLVSLRVRASGRVQTRAHAV</sequence>
<gene>
    <name evidence="1" type="ORF">E2C01_072838</name>
</gene>
<reference evidence="1 2" key="1">
    <citation type="submission" date="2019-05" db="EMBL/GenBank/DDBJ databases">
        <title>Another draft genome of Portunus trituberculatus and its Hox gene families provides insights of decapod evolution.</title>
        <authorList>
            <person name="Jeong J.-H."/>
            <person name="Song I."/>
            <person name="Kim S."/>
            <person name="Choi T."/>
            <person name="Kim D."/>
            <person name="Ryu S."/>
            <person name="Kim W."/>
        </authorList>
    </citation>
    <scope>NUCLEOTIDE SEQUENCE [LARGE SCALE GENOMIC DNA]</scope>
    <source>
        <tissue evidence="1">Muscle</tissue>
    </source>
</reference>
<proteinExistence type="predicted"/>
<dbReference type="EMBL" id="VSRR010048199">
    <property type="protein sequence ID" value="MPC78354.1"/>
    <property type="molecule type" value="Genomic_DNA"/>
</dbReference>
<evidence type="ECO:0000313" key="2">
    <source>
        <dbReference type="Proteomes" id="UP000324222"/>
    </source>
</evidence>
<keyword evidence="2" id="KW-1185">Reference proteome</keyword>
<dbReference type="Proteomes" id="UP000324222">
    <property type="component" value="Unassembled WGS sequence"/>
</dbReference>
<evidence type="ECO:0000313" key="1">
    <source>
        <dbReference type="EMBL" id="MPC78354.1"/>
    </source>
</evidence>
<organism evidence="1 2">
    <name type="scientific">Portunus trituberculatus</name>
    <name type="common">Swimming crab</name>
    <name type="synonym">Neptunus trituberculatus</name>
    <dbReference type="NCBI Taxonomy" id="210409"/>
    <lineage>
        <taxon>Eukaryota</taxon>
        <taxon>Metazoa</taxon>
        <taxon>Ecdysozoa</taxon>
        <taxon>Arthropoda</taxon>
        <taxon>Crustacea</taxon>
        <taxon>Multicrustacea</taxon>
        <taxon>Malacostraca</taxon>
        <taxon>Eumalacostraca</taxon>
        <taxon>Eucarida</taxon>
        <taxon>Decapoda</taxon>
        <taxon>Pleocyemata</taxon>
        <taxon>Brachyura</taxon>
        <taxon>Eubrachyura</taxon>
        <taxon>Portunoidea</taxon>
        <taxon>Portunidae</taxon>
        <taxon>Portuninae</taxon>
        <taxon>Portunus</taxon>
    </lineage>
</organism>
<name>A0A5B7ICG6_PORTR</name>
<comment type="caution">
    <text evidence="1">The sequence shown here is derived from an EMBL/GenBank/DDBJ whole genome shotgun (WGS) entry which is preliminary data.</text>
</comment>
<dbReference type="AlphaFoldDB" id="A0A5B7ICG6"/>